<evidence type="ECO:0000313" key="3">
    <source>
        <dbReference type="Proteomes" id="UP000698924"/>
    </source>
</evidence>
<keyword evidence="1" id="KW-0732">Signal</keyword>
<name>A0AA40ZW37_9BACT</name>
<reference evidence="2 3" key="1">
    <citation type="journal article" date="2021" name="Sci. Rep.">
        <title>The distribution of antibiotic resistance genes in chicken gut microbiota commensals.</title>
        <authorList>
            <person name="Juricova H."/>
            <person name="Matiasovicova J."/>
            <person name="Kubasova T."/>
            <person name="Cejkova D."/>
            <person name="Rychlik I."/>
        </authorList>
    </citation>
    <scope>NUCLEOTIDE SEQUENCE [LARGE SCALE GENOMIC DNA]</scope>
    <source>
        <strain evidence="2 3">An421</strain>
    </source>
</reference>
<evidence type="ECO:0000256" key="1">
    <source>
        <dbReference type="SAM" id="SignalP"/>
    </source>
</evidence>
<feature type="chain" id="PRO_5041205592" description="Lipocalin-like domain-containing protein" evidence="1">
    <location>
        <begin position="25"/>
        <end position="159"/>
    </location>
</feature>
<dbReference type="Proteomes" id="UP000698924">
    <property type="component" value="Unassembled WGS sequence"/>
</dbReference>
<comment type="caution">
    <text evidence="2">The sequence shown here is derived from an EMBL/GenBank/DDBJ whole genome shotgun (WGS) entry which is preliminary data.</text>
</comment>
<evidence type="ECO:0008006" key="4">
    <source>
        <dbReference type="Google" id="ProtNLM"/>
    </source>
</evidence>
<feature type="signal peptide" evidence="1">
    <location>
        <begin position="1"/>
        <end position="24"/>
    </location>
</feature>
<protein>
    <recommendedName>
        <fullName evidence="4">Lipocalin-like domain-containing protein</fullName>
    </recommendedName>
</protein>
<sequence length="159" mass="18446">MNNLKVRLIISFLIVGAISAYSQATIKSTNYNVDGYWGKWENLYLGLAMTGTYSSFVIHDHDKHPSQYGCKITIYDYNENVSKKENKRRRKTNEWYTYNGTIEIILNEQINTTRKWVESFGEFFSAYNYKGAKGSISTTYPVQIMIAPYKKYPETTTVP</sequence>
<accession>A0AA40ZW37</accession>
<proteinExistence type="predicted"/>
<evidence type="ECO:0000313" key="2">
    <source>
        <dbReference type="EMBL" id="MBM6858837.1"/>
    </source>
</evidence>
<gene>
    <name evidence="2" type="ORF">H6D15_14755</name>
</gene>
<organism evidence="2 3">
    <name type="scientific">Caecibacteroides pullorum</name>
    <dbReference type="NCBI Taxonomy" id="2725562"/>
    <lineage>
        <taxon>Bacteria</taxon>
        <taxon>Pseudomonadati</taxon>
        <taxon>Bacteroidota</taxon>
        <taxon>Bacteroidia</taxon>
        <taxon>Bacteroidales</taxon>
        <taxon>Bacteroidaceae</taxon>
        <taxon>Caecibacteroides</taxon>
    </lineage>
</organism>
<keyword evidence="3" id="KW-1185">Reference proteome</keyword>
<dbReference type="RefSeq" id="WP_204973395.1">
    <property type="nucleotide sequence ID" value="NZ_JAAZTS010000046.1"/>
</dbReference>
<dbReference type="AlphaFoldDB" id="A0AA40ZW37"/>
<dbReference type="EMBL" id="JACJMO010000047">
    <property type="protein sequence ID" value="MBM6858837.1"/>
    <property type="molecule type" value="Genomic_DNA"/>
</dbReference>